<name>A0A927MNU3_9BACL</name>
<evidence type="ECO:0000256" key="1">
    <source>
        <dbReference type="SAM" id="Coils"/>
    </source>
</evidence>
<keyword evidence="3" id="KW-1185">Reference proteome</keyword>
<dbReference type="Gene3D" id="3.40.50.300">
    <property type="entry name" value="P-loop containing nucleotide triphosphate hydrolases"/>
    <property type="match status" value="2"/>
</dbReference>
<dbReference type="Pfam" id="PF13558">
    <property type="entry name" value="SbcC_Walker_B"/>
    <property type="match status" value="1"/>
</dbReference>
<dbReference type="InterPro" id="IPR013496">
    <property type="entry name" value="CHP02680"/>
</dbReference>
<dbReference type="SUPFAM" id="SSF52540">
    <property type="entry name" value="P-loop containing nucleoside triphosphate hydrolases"/>
    <property type="match status" value="1"/>
</dbReference>
<sequence length="1371" mass="160774">MNDKWKMNRAGLLNFWYYDEETFDFENGKLLLRGSNGSGKSVTMQSFLPILLDGKKSPDRLDPFGSRSRRMEDYLLGEKEITNREERTGYLFIEYKKENTNQYITTGIGMQAKRNRPLKSWGFVITDNRRIGYDFDLYKKESQGGDKVKIPRSQVELENAIGNGGEVVKTNQEYMELVNKHVFGFSTTEAYEDLIKLLIQLRSPKLSKDYKPTVIYEILEEALPPLSDEDLRYLSDSIEQMDQTKQQIEQLDREVVALRKLLKSYDAYNHRILYDQVNELKKTNNQVRKEQDEQQRLVKEIQNLELEIEQLTIEIQGLEHSEESLKSTSKRLQTHRIWSLEDERAKEQKECDRYKGEQARKDDRLEGYLKKERQSMQKKSELKNAIDSQSNELAEHLEEMSYGSEQSAFGGHEQNVLDFNRYRTEQFPFDMWKQEVNAHNELLELAAMKIQEFEQLKEKIQQKQKDIGDAEFERDKYRDDEKSWLNTFTEDKQKKISEIHEWSVSNNQYEIDDAAYQKLARTIEELYEPHSYGELKSGFHSIVHSFDEALHLSKLKIENDIEVQGDKKQKKLKELAMRKIQKDPEPDRHPDTIEARKKLSEKGEIFASFYEVIEFQPHVSDEVQKRIESALIETGLLDALVTNRNVQIEHDRILKPQPNLLANTLADFIRVDSEQTVIQAERVEEILQSILIGKEEGLIQLDVDGSYRIGIVDGHAVPVDEVRYVGREARKRYRETLIQQLEMELVDIESTIRHFNGKKADLIRKLDDSTAAWLRFPLDDDLQSSYNYMLDARKGVKFHNGRIEKLSEERLRLDEDFQVMRIEIHEKTHSFTLEQTSIAYKEALKHSRVYENSLNDFHRMHQSFLHKLGSLDSAQDLLKEVQFEIDELKGELIILSGKIDIAEKSIKQMDEELALEGAEDIRKQIRKVQAELSEVESSLADKNKTLPARNERRKSLEAAMGLSIEQLMFWENMQSSWTKAVGLELKKGFIEIEEMDVLDISRIEAGLSLDASKDKSHIESKLTKDFFEVSTDLTEHRMRESGAEIPVEPWMQDVQSVEWQSIIDQWKQKTTRRIIEFDKRGVQVNPYVLFREVSQEQFIQENRLNEQDKELYEEILFNSVGNKLRSRIRRAEQWTDKMRKLMESRDSSSGLKFSIKWRPKTADSEQEMDTKDLVMMLKQDANLLKDEDLERITSHFRSKIQSAKSWIEEKGDGQTLLQVLKGVLDYRKWFSFVLYYERTNEPRRELTNHKFFTFSGGEKAMAMYIPLFTACYSRYQEADASAPYIISLDEAFAGVDENNIKEMFEIVEHLDFDYIMNSQVLWGDYETIKSLAICELIRPKNADFVTVIRYKWDGQTLIEVPDGEKQSIVTR</sequence>
<dbReference type="EMBL" id="JADBEL010000029">
    <property type="protein sequence ID" value="MBE1556537.1"/>
    <property type="molecule type" value="Genomic_DNA"/>
</dbReference>
<protein>
    <submittedName>
        <fullName evidence="2">Uncharacterized protein (TIGR02680 family)</fullName>
    </submittedName>
</protein>
<dbReference type="InterPro" id="IPR027417">
    <property type="entry name" value="P-loop_NTPase"/>
</dbReference>
<organism evidence="2 3">
    <name type="scientific">Sporosarcina limicola</name>
    <dbReference type="NCBI Taxonomy" id="34101"/>
    <lineage>
        <taxon>Bacteria</taxon>
        <taxon>Bacillati</taxon>
        <taxon>Bacillota</taxon>
        <taxon>Bacilli</taxon>
        <taxon>Bacillales</taxon>
        <taxon>Caryophanaceae</taxon>
        <taxon>Sporosarcina</taxon>
    </lineage>
</organism>
<evidence type="ECO:0000313" key="3">
    <source>
        <dbReference type="Proteomes" id="UP000658225"/>
    </source>
</evidence>
<keyword evidence="1" id="KW-0175">Coiled coil</keyword>
<feature type="coiled-coil region" evidence="1">
    <location>
        <begin position="443"/>
        <end position="480"/>
    </location>
</feature>
<comment type="caution">
    <text evidence="2">The sequence shown here is derived from an EMBL/GenBank/DDBJ whole genome shotgun (WGS) entry which is preliminary data.</text>
</comment>
<dbReference type="RefSeq" id="WP_192600177.1">
    <property type="nucleotide sequence ID" value="NZ_JADBEL010000029.1"/>
</dbReference>
<reference evidence="2" key="1">
    <citation type="submission" date="2020-10" db="EMBL/GenBank/DDBJ databases">
        <title>Genomic Encyclopedia of Type Strains, Phase IV (KMG-IV): sequencing the most valuable type-strain genomes for metagenomic binning, comparative biology and taxonomic classification.</title>
        <authorList>
            <person name="Goeker M."/>
        </authorList>
    </citation>
    <scope>NUCLEOTIDE SEQUENCE</scope>
    <source>
        <strain evidence="2">DSM 13886</strain>
    </source>
</reference>
<proteinExistence type="predicted"/>
<feature type="coiled-coil region" evidence="1">
    <location>
        <begin position="918"/>
        <end position="945"/>
    </location>
</feature>
<dbReference type="Proteomes" id="UP000658225">
    <property type="component" value="Unassembled WGS sequence"/>
</dbReference>
<evidence type="ECO:0000313" key="2">
    <source>
        <dbReference type="EMBL" id="MBE1556537.1"/>
    </source>
</evidence>
<accession>A0A927MNU3</accession>
<dbReference type="NCBIfam" id="TIGR02680">
    <property type="entry name" value="TIGR02680 family protein"/>
    <property type="match status" value="1"/>
</dbReference>
<gene>
    <name evidence="2" type="ORF">H4683_003662</name>
</gene>
<feature type="coiled-coil region" evidence="1">
    <location>
        <begin position="234"/>
        <end position="399"/>
    </location>
</feature>